<dbReference type="GO" id="GO:0016747">
    <property type="term" value="F:acyltransferase activity, transferring groups other than amino-acyl groups"/>
    <property type="evidence" value="ECO:0007669"/>
    <property type="project" value="InterPro"/>
</dbReference>
<name>A0AAE9ZWJ5_9BACT</name>
<dbReference type="InterPro" id="IPR050832">
    <property type="entry name" value="Bact_Acetyltransf"/>
</dbReference>
<dbReference type="Proteomes" id="UP001218638">
    <property type="component" value="Chromosome"/>
</dbReference>
<keyword evidence="2" id="KW-0012">Acyltransferase</keyword>
<dbReference type="InterPro" id="IPR016181">
    <property type="entry name" value="Acyl_CoA_acyltransferase"/>
</dbReference>
<dbReference type="Gene3D" id="3.40.630.30">
    <property type="match status" value="1"/>
</dbReference>
<proteinExistence type="predicted"/>
<evidence type="ECO:0000313" key="5">
    <source>
        <dbReference type="Proteomes" id="UP001218638"/>
    </source>
</evidence>
<keyword evidence="1" id="KW-0808">Transferase</keyword>
<evidence type="ECO:0000313" key="4">
    <source>
        <dbReference type="EMBL" id="WED64195.1"/>
    </source>
</evidence>
<keyword evidence="5" id="KW-1185">Reference proteome</keyword>
<dbReference type="SUPFAM" id="SSF55729">
    <property type="entry name" value="Acyl-CoA N-acyltransferases (Nat)"/>
    <property type="match status" value="1"/>
</dbReference>
<dbReference type="AlphaFoldDB" id="A0AAE9ZWJ5"/>
<organism evidence="4 5">
    <name type="scientific">Synoicihabitans lomoniglobus</name>
    <dbReference type="NCBI Taxonomy" id="2909285"/>
    <lineage>
        <taxon>Bacteria</taxon>
        <taxon>Pseudomonadati</taxon>
        <taxon>Verrucomicrobiota</taxon>
        <taxon>Opitutia</taxon>
        <taxon>Opitutales</taxon>
        <taxon>Opitutaceae</taxon>
        <taxon>Synoicihabitans</taxon>
    </lineage>
</organism>
<evidence type="ECO:0000259" key="3">
    <source>
        <dbReference type="PROSITE" id="PS51186"/>
    </source>
</evidence>
<sequence length="157" mass="17262">MRLRSTPFDPEQFAVWREHSIAAFAADKIAAGTWSADQAPALAVASFDESLPQGSDTTGHAIRRVINDATEELIGWFWVGPATHSAPGTAWLFDIEIVPEHRGQGHGRAVLKLAEDEARTLGFSTLGLHVFAHNPVARHLYEACDFQLTDLNYAKKL</sequence>
<feature type="domain" description="N-acetyltransferase" evidence="3">
    <location>
        <begin position="14"/>
        <end position="157"/>
    </location>
</feature>
<dbReference type="PANTHER" id="PTHR43877">
    <property type="entry name" value="AMINOALKYLPHOSPHONATE N-ACETYLTRANSFERASE-RELATED-RELATED"/>
    <property type="match status" value="1"/>
</dbReference>
<reference evidence="4" key="1">
    <citation type="submission" date="2023-03" db="EMBL/GenBank/DDBJ databases">
        <title>Lomoglobus Profundus gen. nov., sp. nov., a novel member of the phylum Verrucomicrobia, isolated from deep-marine sediment of South China Sea.</title>
        <authorList>
            <person name="Ahmad T."/>
            <person name="Ishaq S.E."/>
            <person name="Wang F."/>
        </authorList>
    </citation>
    <scope>NUCLEOTIDE SEQUENCE</scope>
    <source>
        <strain evidence="4">LMO-M01</strain>
    </source>
</reference>
<dbReference type="Pfam" id="PF00583">
    <property type="entry name" value="Acetyltransf_1"/>
    <property type="match status" value="1"/>
</dbReference>
<dbReference type="PROSITE" id="PS51186">
    <property type="entry name" value="GNAT"/>
    <property type="match status" value="1"/>
</dbReference>
<gene>
    <name evidence="4" type="ORF">PXH66_17805</name>
</gene>
<dbReference type="InterPro" id="IPR000182">
    <property type="entry name" value="GNAT_dom"/>
</dbReference>
<evidence type="ECO:0000256" key="1">
    <source>
        <dbReference type="ARBA" id="ARBA00022679"/>
    </source>
</evidence>
<dbReference type="EMBL" id="CP119075">
    <property type="protein sequence ID" value="WED64195.1"/>
    <property type="molecule type" value="Genomic_DNA"/>
</dbReference>
<dbReference type="KEGG" id="slom:PXH66_17805"/>
<evidence type="ECO:0000256" key="2">
    <source>
        <dbReference type="ARBA" id="ARBA00023315"/>
    </source>
</evidence>
<dbReference type="RefSeq" id="WP_330931141.1">
    <property type="nucleotide sequence ID" value="NZ_CP119075.1"/>
</dbReference>
<accession>A0AAE9ZWJ5</accession>
<protein>
    <submittedName>
        <fullName evidence="4">GNAT family N-acetyltransferase</fullName>
    </submittedName>
</protein>
<dbReference type="CDD" id="cd04301">
    <property type="entry name" value="NAT_SF"/>
    <property type="match status" value="1"/>
</dbReference>